<evidence type="ECO:0000313" key="2">
    <source>
        <dbReference type="EMBL" id="CAF4525075.1"/>
    </source>
</evidence>
<name>A0A8S2GAB3_9BILA</name>
<sequence>MVSHEGYMRILHMK</sequence>
<reference evidence="1" key="1">
    <citation type="submission" date="2021-02" db="EMBL/GenBank/DDBJ databases">
        <authorList>
            <person name="Nowell W R."/>
        </authorList>
    </citation>
    <scope>NUCLEOTIDE SEQUENCE</scope>
</reference>
<dbReference type="Proteomes" id="UP000677228">
    <property type="component" value="Unassembled WGS sequence"/>
</dbReference>
<feature type="non-terminal residue" evidence="1">
    <location>
        <position position="14"/>
    </location>
</feature>
<evidence type="ECO:0000313" key="3">
    <source>
        <dbReference type="Proteomes" id="UP000677228"/>
    </source>
</evidence>
<accession>A0A8S2GAB3</accession>
<dbReference type="Proteomes" id="UP000682733">
    <property type="component" value="Unassembled WGS sequence"/>
</dbReference>
<gene>
    <name evidence="1" type="ORF">OVA965_LOCUS45396</name>
    <name evidence="2" type="ORF">TMI583_LOCUS48864</name>
</gene>
<dbReference type="EMBL" id="CAJOBA010102387">
    <property type="protein sequence ID" value="CAF4525075.1"/>
    <property type="molecule type" value="Genomic_DNA"/>
</dbReference>
<protein>
    <submittedName>
        <fullName evidence="1">Uncharacterized protein</fullName>
    </submittedName>
</protein>
<organism evidence="1 3">
    <name type="scientific">Didymodactylos carnosus</name>
    <dbReference type="NCBI Taxonomy" id="1234261"/>
    <lineage>
        <taxon>Eukaryota</taxon>
        <taxon>Metazoa</taxon>
        <taxon>Spiralia</taxon>
        <taxon>Gnathifera</taxon>
        <taxon>Rotifera</taxon>
        <taxon>Eurotatoria</taxon>
        <taxon>Bdelloidea</taxon>
        <taxon>Philodinida</taxon>
        <taxon>Philodinidae</taxon>
        <taxon>Didymodactylos</taxon>
    </lineage>
</organism>
<dbReference type="EMBL" id="CAJNOK010071129">
    <property type="protein sequence ID" value="CAF1663319.1"/>
    <property type="molecule type" value="Genomic_DNA"/>
</dbReference>
<evidence type="ECO:0000313" key="1">
    <source>
        <dbReference type="EMBL" id="CAF1663319.1"/>
    </source>
</evidence>
<comment type="caution">
    <text evidence="1">The sequence shown here is derived from an EMBL/GenBank/DDBJ whole genome shotgun (WGS) entry which is preliminary data.</text>
</comment>
<proteinExistence type="predicted"/>